<sequence>MDERKELWSDIQDHYDSPLFRNKPWLIFGVFNEILDVEEHSSFENYPNITTGMRDFQDLVQYCSLSDLVSQGPLFTWSNKREQGIISKKLDRVLMNEHCHQVFHESYSVFEAGGTLDADFI</sequence>
<protein>
    <recommendedName>
        <fullName evidence="3">Endonuclease/exonuclease/phosphatase domain-containing protein</fullName>
    </recommendedName>
</protein>
<keyword evidence="2" id="KW-1185">Reference proteome</keyword>
<dbReference type="InterPro" id="IPR036691">
    <property type="entry name" value="Endo/exonu/phosph_ase_sf"/>
</dbReference>
<dbReference type="AlphaFoldDB" id="A0A6D2KVE0"/>
<name>A0A6D2KVE0_9BRAS</name>
<evidence type="ECO:0000313" key="1">
    <source>
        <dbReference type="EMBL" id="CAA7056049.1"/>
    </source>
</evidence>
<dbReference type="Proteomes" id="UP000467841">
    <property type="component" value="Unassembled WGS sequence"/>
</dbReference>
<organism evidence="1 2">
    <name type="scientific">Microthlaspi erraticum</name>
    <dbReference type="NCBI Taxonomy" id="1685480"/>
    <lineage>
        <taxon>Eukaryota</taxon>
        <taxon>Viridiplantae</taxon>
        <taxon>Streptophyta</taxon>
        <taxon>Embryophyta</taxon>
        <taxon>Tracheophyta</taxon>
        <taxon>Spermatophyta</taxon>
        <taxon>Magnoliopsida</taxon>
        <taxon>eudicotyledons</taxon>
        <taxon>Gunneridae</taxon>
        <taxon>Pentapetalae</taxon>
        <taxon>rosids</taxon>
        <taxon>malvids</taxon>
        <taxon>Brassicales</taxon>
        <taxon>Brassicaceae</taxon>
        <taxon>Coluteocarpeae</taxon>
        <taxon>Microthlaspi</taxon>
    </lineage>
</organism>
<proteinExistence type="predicted"/>
<comment type="caution">
    <text evidence="1">The sequence shown here is derived from an EMBL/GenBank/DDBJ whole genome shotgun (WGS) entry which is preliminary data.</text>
</comment>
<dbReference type="Gene3D" id="3.60.10.10">
    <property type="entry name" value="Endonuclease/exonuclease/phosphatase"/>
    <property type="match status" value="1"/>
</dbReference>
<dbReference type="PANTHER" id="PTHR33710">
    <property type="entry name" value="BNAC02G09200D PROTEIN"/>
    <property type="match status" value="1"/>
</dbReference>
<dbReference type="SUPFAM" id="SSF56219">
    <property type="entry name" value="DNase I-like"/>
    <property type="match status" value="1"/>
</dbReference>
<accession>A0A6D2KVE0</accession>
<reference evidence="1" key="1">
    <citation type="submission" date="2020-01" db="EMBL/GenBank/DDBJ databases">
        <authorList>
            <person name="Mishra B."/>
        </authorList>
    </citation>
    <scope>NUCLEOTIDE SEQUENCE [LARGE SCALE GENOMIC DNA]</scope>
</reference>
<gene>
    <name evidence="1" type="ORF">MERR_LOCUS43285</name>
</gene>
<dbReference type="OrthoDB" id="1057270at2759"/>
<dbReference type="EMBL" id="CACVBM020001621">
    <property type="protein sequence ID" value="CAA7056049.1"/>
    <property type="molecule type" value="Genomic_DNA"/>
</dbReference>
<dbReference type="PANTHER" id="PTHR33710:SF71">
    <property type="entry name" value="ENDONUCLEASE_EXONUCLEASE_PHOSPHATASE DOMAIN-CONTAINING PROTEIN"/>
    <property type="match status" value="1"/>
</dbReference>
<evidence type="ECO:0000313" key="2">
    <source>
        <dbReference type="Proteomes" id="UP000467841"/>
    </source>
</evidence>
<evidence type="ECO:0008006" key="3">
    <source>
        <dbReference type="Google" id="ProtNLM"/>
    </source>
</evidence>